<organism evidence="4 5">
    <name type="scientific">Leersia perrieri</name>
    <dbReference type="NCBI Taxonomy" id="77586"/>
    <lineage>
        <taxon>Eukaryota</taxon>
        <taxon>Viridiplantae</taxon>
        <taxon>Streptophyta</taxon>
        <taxon>Embryophyta</taxon>
        <taxon>Tracheophyta</taxon>
        <taxon>Spermatophyta</taxon>
        <taxon>Magnoliopsida</taxon>
        <taxon>Liliopsida</taxon>
        <taxon>Poales</taxon>
        <taxon>Poaceae</taxon>
        <taxon>BOP clade</taxon>
        <taxon>Oryzoideae</taxon>
        <taxon>Oryzeae</taxon>
        <taxon>Oryzinae</taxon>
        <taxon>Leersia</taxon>
    </lineage>
</organism>
<reference evidence="4" key="3">
    <citation type="submission" date="2015-04" db="UniProtKB">
        <authorList>
            <consortium name="EnsemblPlants"/>
        </authorList>
    </citation>
    <scope>IDENTIFICATION</scope>
</reference>
<evidence type="ECO:0000256" key="2">
    <source>
        <dbReference type="ARBA" id="ARBA00023136"/>
    </source>
</evidence>
<protein>
    <recommendedName>
        <fullName evidence="6">Late embryogenesis abundant protein LEA-2 subgroup domain-containing protein</fullName>
    </recommendedName>
</protein>
<proteinExistence type="predicted"/>
<reference evidence="4 5" key="1">
    <citation type="submission" date="2012-08" db="EMBL/GenBank/DDBJ databases">
        <title>Oryza genome evolution.</title>
        <authorList>
            <person name="Wing R.A."/>
        </authorList>
    </citation>
    <scope>NUCLEOTIDE SEQUENCE</scope>
</reference>
<evidence type="ECO:0000256" key="1">
    <source>
        <dbReference type="ARBA" id="ARBA00004370"/>
    </source>
</evidence>
<evidence type="ECO:0000313" key="4">
    <source>
        <dbReference type="EnsemblPlants" id="LPERR01G35730.1"/>
    </source>
</evidence>
<evidence type="ECO:0000256" key="3">
    <source>
        <dbReference type="SAM" id="Phobius"/>
    </source>
</evidence>
<accession>A0A0D9V9A8</accession>
<dbReference type="PANTHER" id="PTHR31234:SF42">
    <property type="entry name" value="LATE EMBRYOGENESIS ABUNDANT (LEA) HYDROXYPROLINE-RICH GLYCOPROTEIN FAMILY"/>
    <property type="match status" value="1"/>
</dbReference>
<dbReference type="GO" id="GO:0098542">
    <property type="term" value="P:defense response to other organism"/>
    <property type="evidence" value="ECO:0007669"/>
    <property type="project" value="InterPro"/>
</dbReference>
<comment type="subcellular location">
    <subcellularLocation>
        <location evidence="1">Membrane</location>
    </subcellularLocation>
</comment>
<keyword evidence="5" id="KW-1185">Reference proteome</keyword>
<dbReference type="Gramene" id="LPERR01G35730.1">
    <property type="protein sequence ID" value="LPERR01G35730.1"/>
    <property type="gene ID" value="LPERR01G35730"/>
</dbReference>
<dbReference type="GO" id="GO:0005886">
    <property type="term" value="C:plasma membrane"/>
    <property type="evidence" value="ECO:0007669"/>
    <property type="project" value="TreeGrafter"/>
</dbReference>
<keyword evidence="3" id="KW-0812">Transmembrane</keyword>
<dbReference type="AlphaFoldDB" id="A0A0D9V9A8"/>
<dbReference type="eggNOG" id="ENOG502RXZI">
    <property type="taxonomic scope" value="Eukaryota"/>
</dbReference>
<dbReference type="PANTHER" id="PTHR31234">
    <property type="entry name" value="LATE EMBRYOGENESIS ABUNDANT (LEA) HYDROXYPROLINE-RICH GLYCOPROTEIN FAMILY"/>
    <property type="match status" value="1"/>
</dbReference>
<feature type="transmembrane region" description="Helical" evidence="3">
    <location>
        <begin position="12"/>
        <end position="35"/>
    </location>
</feature>
<dbReference type="InterPro" id="IPR044839">
    <property type="entry name" value="NDR1-like"/>
</dbReference>
<reference evidence="5" key="2">
    <citation type="submission" date="2013-12" db="EMBL/GenBank/DDBJ databases">
        <authorList>
            <person name="Yu Y."/>
            <person name="Lee S."/>
            <person name="de Baynast K."/>
            <person name="Wissotski M."/>
            <person name="Liu L."/>
            <person name="Talag J."/>
            <person name="Goicoechea J."/>
            <person name="Angelova A."/>
            <person name="Jetty R."/>
            <person name="Kudrna D."/>
            <person name="Golser W."/>
            <person name="Rivera L."/>
            <person name="Zhang J."/>
            <person name="Wing R."/>
        </authorList>
    </citation>
    <scope>NUCLEOTIDE SEQUENCE</scope>
</reference>
<dbReference type="Proteomes" id="UP000032180">
    <property type="component" value="Chromosome 1"/>
</dbReference>
<dbReference type="STRING" id="77586.A0A0D9V9A8"/>
<dbReference type="HOGENOM" id="CLU_065053_1_0_1"/>
<keyword evidence="3" id="KW-1133">Transmembrane helix</keyword>
<sequence length="185" mass="20765">MKRQAMVCCSMLCCIHFCFLVIALSLAIVVVALVYHPISPRQRVTSATLNAGHIDKRDNGAGALNANLTVVAAICNPNTKITIMLRYYDQRHTQAVWPSPLQEAPRGSVLWVVDLVVSNVTMALEDVVAWQNATKGRGPVVLRLAVWFHAQLDIGLWFRCRYWVKQKCTLWLNPPPRGALRRSQC</sequence>
<dbReference type="EnsemblPlants" id="LPERR01G35730.1">
    <property type="protein sequence ID" value="LPERR01G35730.1"/>
    <property type="gene ID" value="LPERR01G35730"/>
</dbReference>
<keyword evidence="2 3" id="KW-0472">Membrane</keyword>
<evidence type="ECO:0008006" key="6">
    <source>
        <dbReference type="Google" id="ProtNLM"/>
    </source>
</evidence>
<evidence type="ECO:0000313" key="5">
    <source>
        <dbReference type="Proteomes" id="UP000032180"/>
    </source>
</evidence>
<name>A0A0D9V9A8_9ORYZ</name>